<organism evidence="2 3">
    <name type="scientific">Engystomops pustulosus</name>
    <name type="common">Tungara frog</name>
    <name type="synonym">Physalaemus pustulosus</name>
    <dbReference type="NCBI Taxonomy" id="76066"/>
    <lineage>
        <taxon>Eukaryota</taxon>
        <taxon>Metazoa</taxon>
        <taxon>Chordata</taxon>
        <taxon>Craniata</taxon>
        <taxon>Vertebrata</taxon>
        <taxon>Euteleostomi</taxon>
        <taxon>Amphibia</taxon>
        <taxon>Batrachia</taxon>
        <taxon>Anura</taxon>
        <taxon>Neobatrachia</taxon>
        <taxon>Hyloidea</taxon>
        <taxon>Leptodactylidae</taxon>
        <taxon>Leiuperinae</taxon>
        <taxon>Engystomops</taxon>
    </lineage>
</organism>
<dbReference type="AlphaFoldDB" id="A0AAV6YTC1"/>
<evidence type="ECO:0000256" key="1">
    <source>
        <dbReference type="SAM" id="MobiDB-lite"/>
    </source>
</evidence>
<feature type="region of interest" description="Disordered" evidence="1">
    <location>
        <begin position="1"/>
        <end position="108"/>
    </location>
</feature>
<feature type="compositionally biased region" description="Polar residues" evidence="1">
    <location>
        <begin position="197"/>
        <end position="212"/>
    </location>
</feature>
<feature type="compositionally biased region" description="Low complexity" evidence="1">
    <location>
        <begin position="163"/>
        <end position="177"/>
    </location>
</feature>
<name>A0AAV6YTC1_ENGPU</name>
<dbReference type="EMBL" id="WNYA01021760">
    <property type="protein sequence ID" value="KAG8538367.1"/>
    <property type="molecule type" value="Genomic_DNA"/>
</dbReference>
<accession>A0AAV6YTC1</accession>
<dbReference type="Proteomes" id="UP000824782">
    <property type="component" value="Unassembled WGS sequence"/>
</dbReference>
<feature type="compositionally biased region" description="Polar residues" evidence="1">
    <location>
        <begin position="35"/>
        <end position="45"/>
    </location>
</feature>
<feature type="compositionally biased region" description="Polar residues" evidence="1">
    <location>
        <begin position="63"/>
        <end position="76"/>
    </location>
</feature>
<feature type="non-terminal residue" evidence="2">
    <location>
        <position position="224"/>
    </location>
</feature>
<keyword evidence="3" id="KW-1185">Reference proteome</keyword>
<comment type="caution">
    <text evidence="2">The sequence shown here is derived from an EMBL/GenBank/DDBJ whole genome shotgun (WGS) entry which is preliminary data.</text>
</comment>
<proteinExistence type="predicted"/>
<gene>
    <name evidence="2" type="ORF">GDO81_022765</name>
</gene>
<protein>
    <submittedName>
        <fullName evidence="2">Uncharacterized protein</fullName>
    </submittedName>
</protein>
<reference evidence="2" key="1">
    <citation type="thesis" date="2020" institute="ProQuest LLC" country="789 East Eisenhower Parkway, Ann Arbor, MI, USA">
        <title>Comparative Genomics and Chromosome Evolution.</title>
        <authorList>
            <person name="Mudd A.B."/>
        </authorList>
    </citation>
    <scope>NUCLEOTIDE SEQUENCE</scope>
    <source>
        <strain evidence="2">237g6f4</strain>
        <tissue evidence="2">Blood</tissue>
    </source>
</reference>
<evidence type="ECO:0000313" key="3">
    <source>
        <dbReference type="Proteomes" id="UP000824782"/>
    </source>
</evidence>
<feature type="region of interest" description="Disordered" evidence="1">
    <location>
        <begin position="123"/>
        <end position="224"/>
    </location>
</feature>
<sequence>YSSFKSLPDALGSEQEEWPQRLPHNATPHDLPQDAATQGHSNVVGSQEGRPTFHPSLAKSQEGKLNTRQPDAITSANEDHLQTAPLGDRHVRRVKQHPMTSTPQAHQLPERFLNNLHDAAIEANAGHTSPHTVLRRASSILRGQRVDPDEGKPSATRRMSQGSKSSPQHVSRSSPSSHVREQSSRTPTAVPSAGEESPQSYKNSKCVSSSAQKKPFSTKGSIAQ</sequence>
<feature type="non-terminal residue" evidence="2">
    <location>
        <position position="1"/>
    </location>
</feature>
<evidence type="ECO:0000313" key="2">
    <source>
        <dbReference type="EMBL" id="KAG8538367.1"/>
    </source>
</evidence>